<protein>
    <submittedName>
        <fullName evidence="2">Uncharacterized protein</fullName>
    </submittedName>
</protein>
<dbReference type="RefSeq" id="WP_379768165.1">
    <property type="nucleotide sequence ID" value="NZ_JBHSXI010000011.1"/>
</dbReference>
<evidence type="ECO:0000313" key="2">
    <source>
        <dbReference type="EMBL" id="MFC6889397.1"/>
    </source>
</evidence>
<feature type="compositionally biased region" description="Low complexity" evidence="1">
    <location>
        <begin position="189"/>
        <end position="199"/>
    </location>
</feature>
<organism evidence="2 3">
    <name type="scientific">Halorubrum trueperi</name>
    <dbReference type="NCBI Taxonomy" id="2004704"/>
    <lineage>
        <taxon>Archaea</taxon>
        <taxon>Methanobacteriati</taxon>
        <taxon>Methanobacteriota</taxon>
        <taxon>Stenosarchaea group</taxon>
        <taxon>Halobacteria</taxon>
        <taxon>Halobacteriales</taxon>
        <taxon>Haloferacaceae</taxon>
        <taxon>Halorubrum</taxon>
    </lineage>
</organism>
<dbReference type="EMBL" id="JBHSXI010000011">
    <property type="protein sequence ID" value="MFC6889397.1"/>
    <property type="molecule type" value="Genomic_DNA"/>
</dbReference>
<proteinExistence type="predicted"/>
<dbReference type="Proteomes" id="UP001596333">
    <property type="component" value="Unassembled WGS sequence"/>
</dbReference>
<accession>A0ABD5UIV5</accession>
<sequence length="293" mass="30406">MGQRTFQPISRLVTALDDPRVSHDDYRRSPAGADGECVTLVGVVHGNPASAFRAASTVDTLDPAVVAVELAPLALPLFASYARDIDAGGIDAVDADLAGGPLPGGEMTAAMAASDNARVVGIDLPNASGLGAALDAARSASLSPRGIARAGYALAEQTAHAARCRVAHVAGRFGIDVDPGLDRRRSADRGSSPAAQAAAEREAVAAGTALLRSFTRPPSMEAFDRAREASMADQLRALRREGPVVAVVGHAHLDPIADRLAADRLTADRLDDHLADDHLADDHLDADRLADDR</sequence>
<dbReference type="AlphaFoldDB" id="A0ABD5UIV5"/>
<reference evidence="2 3" key="1">
    <citation type="journal article" date="2019" name="Int. J. Syst. Evol. Microbiol.">
        <title>The Global Catalogue of Microorganisms (GCM) 10K type strain sequencing project: providing services to taxonomists for standard genome sequencing and annotation.</title>
        <authorList>
            <consortium name="The Broad Institute Genomics Platform"/>
            <consortium name="The Broad Institute Genome Sequencing Center for Infectious Disease"/>
            <person name="Wu L."/>
            <person name="Ma J."/>
        </authorList>
    </citation>
    <scope>NUCLEOTIDE SEQUENCE [LARGE SCALE GENOMIC DNA]</scope>
    <source>
        <strain evidence="2 3">Y73</strain>
    </source>
</reference>
<feature type="region of interest" description="Disordered" evidence="1">
    <location>
        <begin position="180"/>
        <end position="199"/>
    </location>
</feature>
<evidence type="ECO:0000313" key="3">
    <source>
        <dbReference type="Proteomes" id="UP001596333"/>
    </source>
</evidence>
<gene>
    <name evidence="2" type="ORF">ACFQEY_10280</name>
</gene>
<comment type="caution">
    <text evidence="2">The sequence shown here is derived from an EMBL/GenBank/DDBJ whole genome shotgun (WGS) entry which is preliminary data.</text>
</comment>
<keyword evidence="3" id="KW-1185">Reference proteome</keyword>
<evidence type="ECO:0000256" key="1">
    <source>
        <dbReference type="SAM" id="MobiDB-lite"/>
    </source>
</evidence>
<name>A0ABD5UIV5_9EURY</name>